<gene>
    <name evidence="2" type="ORF">Nepgr_026558</name>
</gene>
<dbReference type="PANTHER" id="PTHR44102">
    <property type="entry name" value="PROTEIN NPG1"/>
    <property type="match status" value="1"/>
</dbReference>
<proteinExistence type="predicted"/>
<comment type="caution">
    <text evidence="2">The sequence shown here is derived from an EMBL/GenBank/DDBJ whole genome shotgun (WGS) entry which is preliminary data.</text>
</comment>
<keyword evidence="3" id="KW-1185">Reference proteome</keyword>
<evidence type="ECO:0000313" key="3">
    <source>
        <dbReference type="Proteomes" id="UP001279734"/>
    </source>
</evidence>
<sequence length="325" mass="35885">MKCGEGVSILLATTNSATPILRTMGVCVNRKSGLCIPAFTSVLFISVKPALLPCWFSLPKLASGVDNIQFGYVRKYELTVVVKSSRNSEKEARARRERLEYQRGTEEGALRVFDDIDRHVAILQLQSSFTEKPSRTAHTIPDSVHGVFQRADGLVLEAMYLTAKTLQQLRRIIELTIVCCVRIPKLFAVSWLYSGEEEASPSLSVKIEGAYIPINHWEEAWKESGCIMWDFATNQYPQKPLLKSQSGTGRARDGLDGALTTEDSGKSTGLTADPVGAPTAPLTFTTKLYQSMAKEEKLPKVRVDSIEDELMEFAHGKIVLALEGG</sequence>
<accession>A0AAD3T817</accession>
<dbReference type="EMBL" id="BSYO01000028">
    <property type="protein sequence ID" value="GMH24715.1"/>
    <property type="molecule type" value="Genomic_DNA"/>
</dbReference>
<evidence type="ECO:0000256" key="1">
    <source>
        <dbReference type="SAM" id="MobiDB-lite"/>
    </source>
</evidence>
<dbReference type="InterPro" id="IPR043376">
    <property type="entry name" value="NPG1-like"/>
</dbReference>
<organism evidence="2 3">
    <name type="scientific">Nepenthes gracilis</name>
    <name type="common">Slender pitcher plant</name>
    <dbReference type="NCBI Taxonomy" id="150966"/>
    <lineage>
        <taxon>Eukaryota</taxon>
        <taxon>Viridiplantae</taxon>
        <taxon>Streptophyta</taxon>
        <taxon>Embryophyta</taxon>
        <taxon>Tracheophyta</taxon>
        <taxon>Spermatophyta</taxon>
        <taxon>Magnoliopsida</taxon>
        <taxon>eudicotyledons</taxon>
        <taxon>Gunneridae</taxon>
        <taxon>Pentapetalae</taxon>
        <taxon>Caryophyllales</taxon>
        <taxon>Nepenthaceae</taxon>
        <taxon>Nepenthes</taxon>
    </lineage>
</organism>
<feature type="region of interest" description="Disordered" evidence="1">
    <location>
        <begin position="242"/>
        <end position="277"/>
    </location>
</feature>
<evidence type="ECO:0000313" key="2">
    <source>
        <dbReference type="EMBL" id="GMH24715.1"/>
    </source>
</evidence>
<dbReference type="PANTHER" id="PTHR44102:SF5">
    <property type="entry name" value="PROTEIN NPG1"/>
    <property type="match status" value="1"/>
</dbReference>
<dbReference type="AlphaFoldDB" id="A0AAD3T817"/>
<name>A0AAD3T817_NEPGR</name>
<protein>
    <submittedName>
        <fullName evidence="2">Uncharacterized protein</fullName>
    </submittedName>
</protein>
<reference evidence="2" key="1">
    <citation type="submission" date="2023-05" db="EMBL/GenBank/DDBJ databases">
        <title>Nepenthes gracilis genome sequencing.</title>
        <authorList>
            <person name="Fukushima K."/>
        </authorList>
    </citation>
    <scope>NUCLEOTIDE SEQUENCE</scope>
    <source>
        <strain evidence="2">SING2019-196</strain>
    </source>
</reference>
<dbReference type="Proteomes" id="UP001279734">
    <property type="component" value="Unassembled WGS sequence"/>
</dbReference>